<dbReference type="EMBL" id="CP069029">
    <property type="protein sequence ID" value="QRC97285.1"/>
    <property type="molecule type" value="Genomic_DNA"/>
</dbReference>
<feature type="transmembrane region" description="Helical" evidence="7">
    <location>
        <begin position="335"/>
        <end position="355"/>
    </location>
</feature>
<evidence type="ECO:0000256" key="5">
    <source>
        <dbReference type="ARBA" id="ARBA00023136"/>
    </source>
</evidence>
<keyword evidence="2" id="KW-0813">Transport</keyword>
<dbReference type="GO" id="GO:0016020">
    <property type="term" value="C:membrane"/>
    <property type="evidence" value="ECO:0007669"/>
    <property type="project" value="UniProtKB-SubCell"/>
</dbReference>
<dbReference type="OrthoDB" id="5086884at2759"/>
<evidence type="ECO:0000259" key="8">
    <source>
        <dbReference type="PROSITE" id="PS50850"/>
    </source>
</evidence>
<feature type="transmembrane region" description="Helical" evidence="7">
    <location>
        <begin position="70"/>
        <end position="88"/>
    </location>
</feature>
<evidence type="ECO:0000256" key="4">
    <source>
        <dbReference type="ARBA" id="ARBA00022989"/>
    </source>
</evidence>
<evidence type="ECO:0000313" key="10">
    <source>
        <dbReference type="Proteomes" id="UP000663193"/>
    </source>
</evidence>
<dbReference type="SUPFAM" id="SSF103473">
    <property type="entry name" value="MFS general substrate transporter"/>
    <property type="match status" value="1"/>
</dbReference>
<evidence type="ECO:0000256" key="3">
    <source>
        <dbReference type="ARBA" id="ARBA00022692"/>
    </source>
</evidence>
<dbReference type="InterPro" id="IPR036259">
    <property type="entry name" value="MFS_trans_sf"/>
</dbReference>
<evidence type="ECO:0000313" key="9">
    <source>
        <dbReference type="EMBL" id="QRC97285.1"/>
    </source>
</evidence>
<feature type="transmembrane region" description="Helical" evidence="7">
    <location>
        <begin position="307"/>
        <end position="328"/>
    </location>
</feature>
<dbReference type="InterPro" id="IPR011701">
    <property type="entry name" value="MFS"/>
</dbReference>
<evidence type="ECO:0000256" key="7">
    <source>
        <dbReference type="SAM" id="Phobius"/>
    </source>
</evidence>
<dbReference type="PROSITE" id="PS50850">
    <property type="entry name" value="MFS"/>
    <property type="match status" value="1"/>
</dbReference>
<comment type="subcellular location">
    <subcellularLocation>
        <location evidence="1">Membrane</location>
        <topology evidence="1">Multi-pass membrane protein</topology>
    </subcellularLocation>
</comment>
<name>A0A7U2F223_PHANO</name>
<dbReference type="PANTHER" id="PTHR23506">
    <property type="entry name" value="GH10249P"/>
    <property type="match status" value="1"/>
</dbReference>
<feature type="transmembrane region" description="Helical" evidence="7">
    <location>
        <begin position="415"/>
        <end position="436"/>
    </location>
</feature>
<reference evidence="10" key="1">
    <citation type="journal article" date="2021" name="BMC Genomics">
        <title>Chromosome-level genome assembly and manually-curated proteome of model necrotroph Parastagonospora nodorum Sn15 reveals a genome-wide trove of candidate effector homologs, and redundancy of virulence-related functions within an accessory chromosome.</title>
        <authorList>
            <person name="Bertazzoni S."/>
            <person name="Jones D.A.B."/>
            <person name="Phan H.T."/>
            <person name="Tan K.-C."/>
            <person name="Hane J.K."/>
        </authorList>
    </citation>
    <scope>NUCLEOTIDE SEQUENCE [LARGE SCALE GENOMIC DNA]</scope>
    <source>
        <strain evidence="10">SN15 / ATCC MYA-4574 / FGSC 10173)</strain>
    </source>
</reference>
<feature type="transmembrane region" description="Helical" evidence="7">
    <location>
        <begin position="100"/>
        <end position="125"/>
    </location>
</feature>
<dbReference type="InterPro" id="IPR050930">
    <property type="entry name" value="MFS_Vesicular_Transporter"/>
</dbReference>
<dbReference type="InterPro" id="IPR020846">
    <property type="entry name" value="MFS_dom"/>
</dbReference>
<evidence type="ECO:0000256" key="6">
    <source>
        <dbReference type="SAM" id="MobiDB-lite"/>
    </source>
</evidence>
<dbReference type="AlphaFoldDB" id="A0A7U2F223"/>
<dbReference type="VEuPathDB" id="FungiDB:JI435_089330"/>
<feature type="transmembrane region" description="Helical" evidence="7">
    <location>
        <begin position="448"/>
        <end position="467"/>
    </location>
</feature>
<dbReference type="Pfam" id="PF07690">
    <property type="entry name" value="MFS_1"/>
    <property type="match status" value="1"/>
</dbReference>
<feature type="compositionally biased region" description="Basic and acidic residues" evidence="6">
    <location>
        <begin position="216"/>
        <end position="225"/>
    </location>
</feature>
<feature type="transmembrane region" description="Helical" evidence="7">
    <location>
        <begin position="131"/>
        <end position="148"/>
    </location>
</feature>
<proteinExistence type="predicted"/>
<feature type="domain" description="Major facilitator superfamily (MFS) profile" evidence="8">
    <location>
        <begin position="25"/>
        <end position="471"/>
    </location>
</feature>
<dbReference type="CDD" id="cd17325">
    <property type="entry name" value="MFS_MdtG_SLC18_like"/>
    <property type="match status" value="1"/>
</dbReference>
<keyword evidence="10" id="KW-1185">Reference proteome</keyword>
<gene>
    <name evidence="9" type="ORF">JI435_089330</name>
</gene>
<feature type="transmembrane region" description="Helical" evidence="7">
    <location>
        <begin position="21"/>
        <end position="50"/>
    </location>
</feature>
<keyword evidence="4 7" id="KW-1133">Transmembrane helix</keyword>
<sequence>MLKRLGFSTSAPPKGLKWRSNTYFIVFTVGMGAFTDLFLYGLIVPILPFMLKDRVNIPDSEIQSTVSNLLAIYAAASVAASPIAGILADKFSKTRQLPFVLGLLMLVCATILLAVGQSVAVLALARFLQGASGGVVWTIGLAIIIETVGQENLGKTMGTVFSFISVASLFSPICGGALYAKTGYQGVFGAGIGLVVVDFILRMLMVEKKVAAKYDSHSPRGHEEEASGDTEQSPLLPDTLTAHKRYKLGRPANRITRALPILLLSCDPGLVTAIWVAFMQAFLLGSFDATVPLVASEQFGFNSLKAGLLFLPLGGADFLLGPVFGYCVDRYGTRLLSILGFLVLVPTLALLRLSVDSSLTEPLSNIRHIALYAGLLGANGVGLAIINSPSIVEAGNIVEKYRQANEDTFVEAPYAQLYGINSMVFSAGLTLGPLLAGHLREKIGYGNMNATLAGICGLTAVLAGAYMGRKEESLTDQED</sequence>
<accession>A0A7U2F223</accession>
<dbReference type="Gene3D" id="1.20.1250.20">
    <property type="entry name" value="MFS general substrate transporter like domains"/>
    <property type="match status" value="1"/>
</dbReference>
<feature type="region of interest" description="Disordered" evidence="6">
    <location>
        <begin position="216"/>
        <end position="236"/>
    </location>
</feature>
<dbReference type="Proteomes" id="UP000663193">
    <property type="component" value="Chromosome 7"/>
</dbReference>
<evidence type="ECO:0000256" key="1">
    <source>
        <dbReference type="ARBA" id="ARBA00004141"/>
    </source>
</evidence>
<evidence type="ECO:0000256" key="2">
    <source>
        <dbReference type="ARBA" id="ARBA00022448"/>
    </source>
</evidence>
<keyword evidence="5 7" id="KW-0472">Membrane</keyword>
<feature type="transmembrane region" description="Helical" evidence="7">
    <location>
        <begin position="160"/>
        <end position="180"/>
    </location>
</feature>
<dbReference type="PANTHER" id="PTHR23506:SF37">
    <property type="entry name" value="MAJOR FACILITATOR SUPERFAMILY (MFS) PROFILE DOMAIN-CONTAINING PROTEIN"/>
    <property type="match status" value="1"/>
</dbReference>
<feature type="transmembrane region" description="Helical" evidence="7">
    <location>
        <begin position="261"/>
        <end position="287"/>
    </location>
</feature>
<feature type="transmembrane region" description="Helical" evidence="7">
    <location>
        <begin position="186"/>
        <end position="204"/>
    </location>
</feature>
<protein>
    <recommendedName>
        <fullName evidence="8">Major facilitator superfamily (MFS) profile domain-containing protein</fullName>
    </recommendedName>
</protein>
<dbReference type="GO" id="GO:0022857">
    <property type="term" value="F:transmembrane transporter activity"/>
    <property type="evidence" value="ECO:0007669"/>
    <property type="project" value="InterPro"/>
</dbReference>
<organism evidence="9 10">
    <name type="scientific">Phaeosphaeria nodorum (strain SN15 / ATCC MYA-4574 / FGSC 10173)</name>
    <name type="common">Glume blotch fungus</name>
    <name type="synonym">Parastagonospora nodorum</name>
    <dbReference type="NCBI Taxonomy" id="321614"/>
    <lineage>
        <taxon>Eukaryota</taxon>
        <taxon>Fungi</taxon>
        <taxon>Dikarya</taxon>
        <taxon>Ascomycota</taxon>
        <taxon>Pezizomycotina</taxon>
        <taxon>Dothideomycetes</taxon>
        <taxon>Pleosporomycetidae</taxon>
        <taxon>Pleosporales</taxon>
        <taxon>Pleosporineae</taxon>
        <taxon>Phaeosphaeriaceae</taxon>
        <taxon>Parastagonospora</taxon>
    </lineage>
</organism>
<keyword evidence="3 7" id="KW-0812">Transmembrane</keyword>